<dbReference type="EMBL" id="BBZA01000308">
    <property type="protein sequence ID" value="GAP64694.1"/>
    <property type="molecule type" value="Genomic_DNA"/>
</dbReference>
<dbReference type="RefSeq" id="WP_054494435.1">
    <property type="nucleotide sequence ID" value="NZ_BBZA01000308.1"/>
</dbReference>
<name>A0A0M9UE41_9CHLR</name>
<comment type="caution">
    <text evidence="3">The sequence shown here is derived from an EMBL/GenBank/DDBJ whole genome shotgun (WGS) entry which is preliminary data.</text>
</comment>
<dbReference type="Pfam" id="PF07228">
    <property type="entry name" value="SpoIIE"/>
    <property type="match status" value="1"/>
</dbReference>
<evidence type="ECO:0000259" key="2">
    <source>
        <dbReference type="SMART" id="SM00331"/>
    </source>
</evidence>
<dbReference type="Proteomes" id="UP000037784">
    <property type="component" value="Unassembled WGS sequence"/>
</dbReference>
<dbReference type="OrthoDB" id="311592at2"/>
<dbReference type="Pfam" id="PF01590">
    <property type="entry name" value="GAF"/>
    <property type="match status" value="1"/>
</dbReference>
<keyword evidence="1" id="KW-0378">Hydrolase</keyword>
<proteinExistence type="predicted"/>
<accession>A0A0M9UE41</accession>
<dbReference type="AlphaFoldDB" id="A0A0M9UE41"/>
<dbReference type="STRING" id="872965.SE16_01795"/>
<gene>
    <name evidence="3" type="primary">rsbU</name>
    <name evidence="3" type="ORF">ARMA_3117</name>
</gene>
<dbReference type="SMART" id="SM00331">
    <property type="entry name" value="PP2C_SIG"/>
    <property type="match status" value="1"/>
</dbReference>
<evidence type="ECO:0000256" key="1">
    <source>
        <dbReference type="ARBA" id="ARBA00022801"/>
    </source>
</evidence>
<sequence length="524" mass="57927">MSTKPLLTSGSLFTPEVLSTEEQGWECLSTYLAMWADSWHENGAHAVSIVSRQHAVFVSPSNFPWRNVPPSLRAPIRHAENILGEMRLYGVPPTQAHRQRLAAEAHLVAQVLTQHQELDVLSAQLSTYQDQLMALYELAESVRQASDLRHMAHAIAVVAQRLFRVQSVGMLVEVPNGHFVHWHPTPLFDDETLHQYLQRVSQRQEILTESQATGHIVPANVQTLMAIPIGIEGEVQAVLVLCNRPSAFSTPDVKLAMTIAEQVGAYFENEILHQEKLKRIRLLTEMELAKRVQAQLLPQTTPHFETLDIFAKSVPSLHVGGDFYDFVPKGDGWMIFTVGDVSGKGMSAALLMAVVRTVLRTKAKFLPTPTPENILARANEDLYEDFTNVSMFATAFVGSYREDSRTFLLASAGHAPIIYMPAGEGPRLVEPDGTALGVLPESFHVDRKVSLLPGDVFVVATDGFHEATNTRGEMFGLKRIFDILTSVGHRSAAEIGNALYQAVQEFTAGTPMLDDQTLLVLKGV</sequence>
<evidence type="ECO:0000313" key="3">
    <source>
        <dbReference type="EMBL" id="GAP64694.1"/>
    </source>
</evidence>
<dbReference type="InterPro" id="IPR001932">
    <property type="entry name" value="PPM-type_phosphatase-like_dom"/>
</dbReference>
<dbReference type="InterPro" id="IPR052016">
    <property type="entry name" value="Bact_Sigma-Reg"/>
</dbReference>
<dbReference type="SUPFAM" id="SSF55781">
    <property type="entry name" value="GAF domain-like"/>
    <property type="match status" value="1"/>
</dbReference>
<dbReference type="InterPro" id="IPR036457">
    <property type="entry name" value="PPM-type-like_dom_sf"/>
</dbReference>
<evidence type="ECO:0000313" key="4">
    <source>
        <dbReference type="Proteomes" id="UP000037784"/>
    </source>
</evidence>
<feature type="domain" description="PPM-type phosphatase" evidence="2">
    <location>
        <begin position="304"/>
        <end position="523"/>
    </location>
</feature>
<protein>
    <submittedName>
        <fullName evidence="3">Sigma-B regulation protein RsbU</fullName>
    </submittedName>
</protein>
<dbReference type="SUPFAM" id="SSF81606">
    <property type="entry name" value="PP2C-like"/>
    <property type="match status" value="1"/>
</dbReference>
<organism evidence="3 4">
    <name type="scientific">Ardenticatena maritima</name>
    <dbReference type="NCBI Taxonomy" id="872965"/>
    <lineage>
        <taxon>Bacteria</taxon>
        <taxon>Bacillati</taxon>
        <taxon>Chloroflexota</taxon>
        <taxon>Ardenticatenia</taxon>
        <taxon>Ardenticatenales</taxon>
        <taxon>Ardenticatenaceae</taxon>
        <taxon>Ardenticatena</taxon>
    </lineage>
</organism>
<keyword evidence="4" id="KW-1185">Reference proteome</keyword>
<dbReference type="Gene3D" id="3.30.450.40">
    <property type="match status" value="1"/>
</dbReference>
<dbReference type="Gene3D" id="3.60.40.10">
    <property type="entry name" value="PPM-type phosphatase domain"/>
    <property type="match status" value="1"/>
</dbReference>
<reference evidence="3 4" key="1">
    <citation type="journal article" date="2015" name="Genome Announc.">
        <title>Draft Genome Sequence of a Heterotrophic Facultative Anaerobic Thermophilic Bacterium, Ardenticatena maritima Strain 110ST.</title>
        <authorList>
            <person name="Kawaichi S."/>
            <person name="Yoshida T."/>
            <person name="Sako Y."/>
            <person name="Nakamura R."/>
        </authorList>
    </citation>
    <scope>NUCLEOTIDE SEQUENCE [LARGE SCALE GENOMIC DNA]</scope>
    <source>
        <strain evidence="3 4">110S</strain>
    </source>
</reference>
<dbReference type="InParanoid" id="A0A0M9UE41"/>
<reference evidence="4" key="2">
    <citation type="submission" date="2015-08" db="EMBL/GenBank/DDBJ databases">
        <title>Draft Genome Sequence of a Heterotrophic Facultative Anaerobic Bacterium Ardenticatena maritima Strain 110S.</title>
        <authorList>
            <person name="Kawaichi S."/>
            <person name="Yoshida T."/>
            <person name="Sako Y."/>
            <person name="Nakamura R."/>
        </authorList>
    </citation>
    <scope>NUCLEOTIDE SEQUENCE [LARGE SCALE GENOMIC DNA]</scope>
    <source>
        <strain evidence="4">110S</strain>
    </source>
</reference>
<dbReference type="InterPro" id="IPR003018">
    <property type="entry name" value="GAF"/>
</dbReference>
<dbReference type="PANTHER" id="PTHR43156:SF2">
    <property type="entry name" value="STAGE II SPORULATION PROTEIN E"/>
    <property type="match status" value="1"/>
</dbReference>
<dbReference type="PANTHER" id="PTHR43156">
    <property type="entry name" value="STAGE II SPORULATION PROTEIN E-RELATED"/>
    <property type="match status" value="1"/>
</dbReference>
<dbReference type="GO" id="GO:0016791">
    <property type="term" value="F:phosphatase activity"/>
    <property type="evidence" value="ECO:0007669"/>
    <property type="project" value="TreeGrafter"/>
</dbReference>
<dbReference type="InterPro" id="IPR029016">
    <property type="entry name" value="GAF-like_dom_sf"/>
</dbReference>